<dbReference type="GO" id="GO:0016829">
    <property type="term" value="F:lyase activity"/>
    <property type="evidence" value="ECO:0007669"/>
    <property type="project" value="UniProtKB-KW"/>
</dbReference>
<dbReference type="Pfam" id="PF13714">
    <property type="entry name" value="PEP_mutase"/>
    <property type="match status" value="1"/>
</dbReference>
<protein>
    <submittedName>
        <fullName evidence="1">Isocitrate lyase/phosphoenolpyruvate mutase family protein</fullName>
    </submittedName>
</protein>
<evidence type="ECO:0000313" key="2">
    <source>
        <dbReference type="Proteomes" id="UP001441944"/>
    </source>
</evidence>
<dbReference type="PANTHER" id="PTHR42905">
    <property type="entry name" value="PHOSPHOENOLPYRUVATE CARBOXYLASE"/>
    <property type="match status" value="1"/>
</dbReference>
<gene>
    <name evidence="1" type="ORF">NBRC116598_05020</name>
</gene>
<reference evidence="1 2" key="1">
    <citation type="submission" date="2024-04" db="EMBL/GenBank/DDBJ databases">
        <title>Draft genome sequence of Pseudophaeobacter arcticus NBRC 116598.</title>
        <authorList>
            <person name="Miyakawa T."/>
            <person name="Kusuya Y."/>
            <person name="Miura T."/>
        </authorList>
    </citation>
    <scope>NUCLEOTIDE SEQUENCE [LARGE SCALE GENOMIC DNA]</scope>
    <source>
        <strain evidence="1 2">SU-CL00105</strain>
    </source>
</reference>
<dbReference type="Proteomes" id="UP001441944">
    <property type="component" value="Unassembled WGS sequence"/>
</dbReference>
<comment type="caution">
    <text evidence="1">The sequence shown here is derived from an EMBL/GenBank/DDBJ whole genome shotgun (WGS) entry which is preliminary data.</text>
</comment>
<dbReference type="InterPro" id="IPR039556">
    <property type="entry name" value="ICL/PEPM"/>
</dbReference>
<dbReference type="PANTHER" id="PTHR42905:SF16">
    <property type="entry name" value="CARBOXYPHOSPHONOENOLPYRUVATE PHOSPHONOMUTASE-LIKE PROTEIN (AFU_ORTHOLOGUE AFUA_5G07230)"/>
    <property type="match status" value="1"/>
</dbReference>
<dbReference type="CDD" id="cd00377">
    <property type="entry name" value="ICL_PEPM"/>
    <property type="match status" value="1"/>
</dbReference>
<dbReference type="RefSeq" id="WP_353396794.1">
    <property type="nucleotide sequence ID" value="NZ_BAABWU010000001.1"/>
</dbReference>
<dbReference type="EMBL" id="BAABWU010000001">
    <property type="protein sequence ID" value="GAA6195058.1"/>
    <property type="molecule type" value="Genomic_DNA"/>
</dbReference>
<proteinExistence type="predicted"/>
<dbReference type="InterPro" id="IPR040442">
    <property type="entry name" value="Pyrv_kinase-like_dom_sf"/>
</dbReference>
<keyword evidence="2" id="KW-1185">Reference proteome</keyword>
<evidence type="ECO:0000313" key="1">
    <source>
        <dbReference type="EMBL" id="GAA6195058.1"/>
    </source>
</evidence>
<dbReference type="SUPFAM" id="SSF51621">
    <property type="entry name" value="Phosphoenolpyruvate/pyruvate domain"/>
    <property type="match status" value="1"/>
</dbReference>
<dbReference type="Gene3D" id="3.20.20.60">
    <property type="entry name" value="Phosphoenolpyruvate-binding domains"/>
    <property type="match status" value="1"/>
</dbReference>
<name>A0ABQ0AGR6_9RHOB</name>
<organism evidence="1 2">
    <name type="scientific">Pseudophaeobacter arcticus</name>
    <dbReference type="NCBI Taxonomy" id="385492"/>
    <lineage>
        <taxon>Bacteria</taxon>
        <taxon>Pseudomonadati</taxon>
        <taxon>Pseudomonadota</taxon>
        <taxon>Alphaproteobacteria</taxon>
        <taxon>Rhodobacterales</taxon>
        <taxon>Paracoccaceae</taxon>
        <taxon>Pseudophaeobacter</taxon>
    </lineage>
</organism>
<keyword evidence="1" id="KW-0456">Lyase</keyword>
<accession>A0ABQ0AGR6</accession>
<sequence>MTYSQRARAFGTLHQPGTPLVLYNIWDAGSAAAIAQNGAQALGTGSWSVAAAQGYGDGETIPLELLLQIVTRITAHCDLPLTVDFEGGFARQPETLTLNAKKLVATGAVGINFEDQIIGGDGLYEINEQTNRIAAMRAADADYFINARTDLFLKTPAPDRHGDLLDEALTRAAAYAAAGASGFFVPGLTDAGLIARITEASPLPVNVMMRPSMTLSAMAASGVARASYGPQPYVKAMQQLGAGFAALE</sequence>
<dbReference type="InterPro" id="IPR015813">
    <property type="entry name" value="Pyrv/PenolPyrv_kinase-like_dom"/>
</dbReference>